<protein>
    <submittedName>
        <fullName evidence="2">Uncharacterized protein</fullName>
    </submittedName>
</protein>
<reference evidence="2" key="1">
    <citation type="submission" date="2021-03" db="EMBL/GenBank/DDBJ databases">
        <title>Human Oral Microbial Genomes.</title>
        <authorList>
            <person name="Johnston C.D."/>
            <person name="Chen T."/>
            <person name="Dewhirst F.E."/>
        </authorList>
    </citation>
    <scope>NUCLEOTIDE SEQUENCE</scope>
    <source>
        <strain evidence="2">F0714</strain>
    </source>
</reference>
<dbReference type="Proteomes" id="UP000677180">
    <property type="component" value="Chromosome"/>
</dbReference>
<dbReference type="AlphaFoldDB" id="A0AB37I0R9"/>
<evidence type="ECO:0000313" key="2">
    <source>
        <dbReference type="EMBL" id="QUC11678.1"/>
    </source>
</evidence>
<dbReference type="RefSeq" id="WP_198341714.1">
    <property type="nucleotide sequence ID" value="NZ_CP040007.1"/>
</dbReference>
<sequence length="144" mass="13027">MNVGAALREFLLEGFLVAGELGGIGVGGRLVGVSGVVSGCADGAAARGCGGACLVGVAGDVGTAVGSGYGGDRADGGSAGAGGCLVEVNAIAADVGAVVALAAVPVSASALVVVVASAVVIALVAAVLGVAVVPAGVFAVPVLS</sequence>
<proteinExistence type="predicted"/>
<gene>
    <name evidence="2" type="ORF">J5A53_02970</name>
</gene>
<name>A0AB37I0R9_9ACTN</name>
<feature type="transmembrane region" description="Helical" evidence="1">
    <location>
        <begin position="110"/>
        <end position="143"/>
    </location>
</feature>
<dbReference type="EMBL" id="CP072385">
    <property type="protein sequence ID" value="QUC11678.1"/>
    <property type="molecule type" value="Genomic_DNA"/>
</dbReference>
<organism evidence="2 3">
    <name type="scientific">Arachnia propionica</name>
    <dbReference type="NCBI Taxonomy" id="1750"/>
    <lineage>
        <taxon>Bacteria</taxon>
        <taxon>Bacillati</taxon>
        <taxon>Actinomycetota</taxon>
        <taxon>Actinomycetes</taxon>
        <taxon>Propionibacteriales</taxon>
        <taxon>Propionibacteriaceae</taxon>
        <taxon>Arachnia</taxon>
    </lineage>
</organism>
<evidence type="ECO:0000313" key="3">
    <source>
        <dbReference type="Proteomes" id="UP000677180"/>
    </source>
</evidence>
<evidence type="ECO:0000256" key="1">
    <source>
        <dbReference type="SAM" id="Phobius"/>
    </source>
</evidence>
<accession>A0AB37I0R9</accession>
<keyword evidence="1" id="KW-0812">Transmembrane</keyword>
<keyword evidence="1" id="KW-1133">Transmembrane helix</keyword>
<keyword evidence="1" id="KW-0472">Membrane</keyword>